<feature type="region of interest" description="Disordered" evidence="6">
    <location>
        <begin position="334"/>
        <end position="358"/>
    </location>
</feature>
<dbReference type="InParanoid" id="D8TS38"/>
<evidence type="ECO:0000256" key="5">
    <source>
        <dbReference type="PROSITE-ProRule" id="PRU00175"/>
    </source>
</evidence>
<evidence type="ECO:0000256" key="4">
    <source>
        <dbReference type="ARBA" id="ARBA00022833"/>
    </source>
</evidence>
<dbReference type="GO" id="GO:0008270">
    <property type="term" value="F:zinc ion binding"/>
    <property type="evidence" value="ECO:0007669"/>
    <property type="project" value="UniProtKB-KW"/>
</dbReference>
<dbReference type="eggNOG" id="ENOG502S5U6">
    <property type="taxonomic scope" value="Eukaryota"/>
</dbReference>
<evidence type="ECO:0000313" key="10">
    <source>
        <dbReference type="Proteomes" id="UP000001058"/>
    </source>
</evidence>
<dbReference type="InterPro" id="IPR001841">
    <property type="entry name" value="Znf_RING"/>
</dbReference>
<feature type="region of interest" description="Disordered" evidence="6">
    <location>
        <begin position="1"/>
        <end position="22"/>
    </location>
</feature>
<dbReference type="PROSITE" id="PS50089">
    <property type="entry name" value="ZF_RING_2"/>
    <property type="match status" value="2"/>
</dbReference>
<dbReference type="Proteomes" id="UP000001058">
    <property type="component" value="Unassembled WGS sequence"/>
</dbReference>
<feature type="compositionally biased region" description="Basic and acidic residues" evidence="6">
    <location>
        <begin position="687"/>
        <end position="699"/>
    </location>
</feature>
<protein>
    <recommendedName>
        <fullName evidence="8">RING-type domain-containing protein</fullName>
    </recommendedName>
</protein>
<dbReference type="Pfam" id="PF13445">
    <property type="entry name" value="zf-RING_UBOX"/>
    <property type="match status" value="2"/>
</dbReference>
<dbReference type="OrthoDB" id="412814at2759"/>
<feature type="domain" description="RING-type" evidence="8">
    <location>
        <begin position="248"/>
        <end position="298"/>
    </location>
</feature>
<dbReference type="PANTHER" id="PTHR15898">
    <property type="entry name" value="BIFUNCTIONAL APOPTOSIS REGULATOR"/>
    <property type="match status" value="1"/>
</dbReference>
<evidence type="ECO:0000313" key="9">
    <source>
        <dbReference type="EMBL" id="EFJ49625.1"/>
    </source>
</evidence>
<sequence length="797" mass="87247">MLRVTGRPEHAHQQRPWGYGDTFDESALPPTIKATVDRIRALPGLRLGRLRDVTLNWRHSSFLRLDPHLDPDYDGENIFILSVDAPAVLTLSPYNWYRLTRWISWLSFEDEREQVRRDAEKSWTSYDIDVLVTPGALLHLSGDARWKWAHGTRLGVELPVAGGLRRRQGGGGGKVGAEEGGGGAGTERGGNSGGLLHWFGRPDELFGPTLERHSVVFAFAEPDAQPRPAPSPAPSPLESPSVRQSLSCPICCDLLLLPVVTPCGHAYCQDCFETYRHHASEASDARPSAGRLHCPMCRGRLPRSLTRQPLAPCTALADSIAALCPRALRERQLQQRQHHNHDEQQQQRPRGGAGGGFRGAGRGLRQRLRAILRICSAVVERLQQPVLEVVIVAGGVALYVVSFSYAMATAQGVLAWWYTWLTKWSAHAGTLRDFSSCWRGLRSTRARHRRRGCLLGLVKGEERRGRTRWREDGGFGSWLAAHCRELRLAVVEMRSHEGPVAGSGSWAGVQGVGAWVAAVQGALAAVCGNGGGEVAEGQGGFSPRRRCTSKRTLRCRSKGNWNRANIKEVSVVPHGENGKQSHNVQEMVKTGASLSGIDVQSLSCPICCDLLLLPVVTPCGHAYCQDCFEGYRASRRIDDESSSISSHLHCPMCRHPLSQSKALAPCIALADSIAALCPRALRERQLQQRQHGEHGEVEPAQRLNGEGGGGPGLRLQELWASCAASVREVRQRLRRGMQDLPKGTVVACGVAMGTAVGLAVAVLNSYKSEIWKPSLRQHPVIGDYFPDIEDLVHGVTN</sequence>
<evidence type="ECO:0000256" key="3">
    <source>
        <dbReference type="ARBA" id="ARBA00022771"/>
    </source>
</evidence>
<dbReference type="KEGG" id="vcn:VOLCADRAFT_89537"/>
<evidence type="ECO:0000256" key="7">
    <source>
        <dbReference type="SAM" id="Phobius"/>
    </source>
</evidence>
<dbReference type="Gene3D" id="2.60.120.590">
    <property type="entry name" value="Alpha-ketoglutarate-dependent dioxygenase AlkB-like"/>
    <property type="match status" value="1"/>
</dbReference>
<feature type="transmembrane region" description="Helical" evidence="7">
    <location>
        <begin position="740"/>
        <end position="763"/>
    </location>
</feature>
<feature type="region of interest" description="Disordered" evidence="6">
    <location>
        <begin position="165"/>
        <end position="189"/>
    </location>
</feature>
<organism evidence="10">
    <name type="scientific">Volvox carteri f. nagariensis</name>
    <dbReference type="NCBI Taxonomy" id="3068"/>
    <lineage>
        <taxon>Eukaryota</taxon>
        <taxon>Viridiplantae</taxon>
        <taxon>Chlorophyta</taxon>
        <taxon>core chlorophytes</taxon>
        <taxon>Chlorophyceae</taxon>
        <taxon>CS clade</taxon>
        <taxon>Chlamydomonadales</taxon>
        <taxon>Volvocaceae</taxon>
        <taxon>Volvox</taxon>
    </lineage>
</organism>
<dbReference type="GO" id="GO:0061630">
    <property type="term" value="F:ubiquitin protein ligase activity"/>
    <property type="evidence" value="ECO:0007669"/>
    <property type="project" value="TreeGrafter"/>
</dbReference>
<dbReference type="InterPro" id="IPR013083">
    <property type="entry name" value="Znf_RING/FYVE/PHD"/>
</dbReference>
<dbReference type="GO" id="GO:0043161">
    <property type="term" value="P:proteasome-mediated ubiquitin-dependent protein catabolic process"/>
    <property type="evidence" value="ECO:0007669"/>
    <property type="project" value="TreeGrafter"/>
</dbReference>
<evidence type="ECO:0000256" key="6">
    <source>
        <dbReference type="SAM" id="MobiDB-lite"/>
    </source>
</evidence>
<evidence type="ECO:0000256" key="1">
    <source>
        <dbReference type="ARBA" id="ARBA00007879"/>
    </source>
</evidence>
<dbReference type="SUPFAM" id="SSF57850">
    <property type="entry name" value="RING/U-box"/>
    <property type="match status" value="2"/>
</dbReference>
<keyword evidence="7" id="KW-1133">Transmembrane helix</keyword>
<evidence type="ECO:0000256" key="2">
    <source>
        <dbReference type="ARBA" id="ARBA00022723"/>
    </source>
</evidence>
<dbReference type="AlphaFoldDB" id="D8TS38"/>
<keyword evidence="2" id="KW-0479">Metal-binding</keyword>
<feature type="domain" description="RING-type" evidence="8">
    <location>
        <begin position="604"/>
        <end position="654"/>
    </location>
</feature>
<keyword evidence="7" id="KW-0472">Membrane</keyword>
<keyword evidence="4" id="KW-0862">Zinc</keyword>
<accession>D8TS38</accession>
<evidence type="ECO:0000259" key="8">
    <source>
        <dbReference type="PROSITE" id="PS50089"/>
    </source>
</evidence>
<feature type="region of interest" description="Disordered" evidence="6">
    <location>
        <begin position="687"/>
        <end position="707"/>
    </location>
</feature>
<keyword evidence="3 5" id="KW-0863">Zinc-finger</keyword>
<dbReference type="EMBL" id="GL378334">
    <property type="protein sequence ID" value="EFJ49625.1"/>
    <property type="molecule type" value="Genomic_DNA"/>
</dbReference>
<feature type="compositionally biased region" description="Gly residues" evidence="6">
    <location>
        <begin position="169"/>
        <end position="189"/>
    </location>
</feature>
<comment type="similarity">
    <text evidence="1">Belongs to the alkB family.</text>
</comment>
<dbReference type="InterPro" id="IPR037151">
    <property type="entry name" value="AlkB-like_sf"/>
</dbReference>
<keyword evidence="10" id="KW-1185">Reference proteome</keyword>
<dbReference type="SMART" id="SM00184">
    <property type="entry name" value="RING"/>
    <property type="match status" value="2"/>
</dbReference>
<gene>
    <name evidence="9" type="ORF">VOLCADRAFT_89537</name>
</gene>
<dbReference type="Gene3D" id="3.30.40.10">
    <property type="entry name" value="Zinc/RING finger domain, C3HC4 (zinc finger)"/>
    <property type="match status" value="2"/>
</dbReference>
<keyword evidence="7" id="KW-0812">Transmembrane</keyword>
<dbReference type="RefSeq" id="XP_002949132.1">
    <property type="nucleotide sequence ID" value="XM_002949086.1"/>
</dbReference>
<dbReference type="PANTHER" id="PTHR15898:SF13">
    <property type="entry name" value="BIFUNCTIONAL APOPTOSIS REGULATOR"/>
    <property type="match status" value="1"/>
</dbReference>
<name>D8TS38_VOLCA</name>
<dbReference type="GeneID" id="9616085"/>
<reference evidence="9 10" key="1">
    <citation type="journal article" date="2010" name="Science">
        <title>Genomic analysis of organismal complexity in the multicellular green alga Volvox carteri.</title>
        <authorList>
            <person name="Prochnik S.E."/>
            <person name="Umen J."/>
            <person name="Nedelcu A.M."/>
            <person name="Hallmann A."/>
            <person name="Miller S.M."/>
            <person name="Nishii I."/>
            <person name="Ferris P."/>
            <person name="Kuo A."/>
            <person name="Mitros T."/>
            <person name="Fritz-Laylin L.K."/>
            <person name="Hellsten U."/>
            <person name="Chapman J."/>
            <person name="Simakov O."/>
            <person name="Rensing S.A."/>
            <person name="Terry A."/>
            <person name="Pangilinan J."/>
            <person name="Kapitonov V."/>
            <person name="Jurka J."/>
            <person name="Salamov A."/>
            <person name="Shapiro H."/>
            <person name="Schmutz J."/>
            <person name="Grimwood J."/>
            <person name="Lindquist E."/>
            <person name="Lucas S."/>
            <person name="Grigoriev I.V."/>
            <person name="Schmitt R."/>
            <person name="Kirk D."/>
            <person name="Rokhsar D.S."/>
        </authorList>
    </citation>
    <scope>NUCLEOTIDE SEQUENCE [LARGE SCALE GENOMIC DNA]</scope>
    <source>
        <strain evidence="10">f. Nagariensis / Eve</strain>
    </source>
</reference>
<feature type="compositionally biased region" description="Basic and acidic residues" evidence="6">
    <location>
        <begin position="1"/>
        <end position="12"/>
    </location>
</feature>
<dbReference type="InterPro" id="IPR027370">
    <property type="entry name" value="Znf-RING_euk"/>
</dbReference>
<proteinExistence type="inferred from homology"/>